<evidence type="ECO:0000313" key="4">
    <source>
        <dbReference type="EMBL" id="KRK82330.1"/>
    </source>
</evidence>
<dbReference type="RefSeq" id="WP_056953251.1">
    <property type="nucleotide sequence ID" value="NZ_AZDY01000038.1"/>
</dbReference>
<keyword evidence="2" id="KW-0812">Transmembrane</keyword>
<feature type="transmembrane region" description="Helical" evidence="2">
    <location>
        <begin position="70"/>
        <end position="88"/>
    </location>
</feature>
<dbReference type="AlphaFoldDB" id="A0A0R1KQ85"/>
<keyword evidence="5" id="KW-1185">Reference proteome</keyword>
<feature type="transmembrane region" description="Helical" evidence="2">
    <location>
        <begin position="7"/>
        <end position="31"/>
    </location>
</feature>
<evidence type="ECO:0000259" key="3">
    <source>
        <dbReference type="Pfam" id="PF02517"/>
    </source>
</evidence>
<feature type="transmembrane region" description="Helical" evidence="2">
    <location>
        <begin position="159"/>
        <end position="178"/>
    </location>
</feature>
<name>A0A0R1KQ85_9LACO</name>
<sequence length="254" mass="28871">MSHKQDWLSVVLIILLVPVTILIVDAIYPIVKFDQKYAQIILDALLILIAVTCNLKFWKLKVTFFNTDHILKQVLNMIPLLVFMLFFGKFNNLGFPKAGWSVFLTVLLIGIGEEYVYRGLLMAQLEKILHSKPFLVILISSVSFGLIHIGNMFNVTNKWVVVAQMIVAAASGMLYGVLYNQTHNLSLAIMFHIFDDLPMLFSKSTATAESLFPKQQLVQFLLITLVIFAICSLIAFLQLKLNNLHFKKHSEIKI</sequence>
<feature type="transmembrane region" description="Helical" evidence="2">
    <location>
        <begin position="133"/>
        <end position="153"/>
    </location>
</feature>
<accession>A0A0R1KQ85</accession>
<dbReference type="Proteomes" id="UP000051515">
    <property type="component" value="Unassembled WGS sequence"/>
</dbReference>
<organism evidence="4 5">
    <name type="scientific">Companilactobacillus bobalius DSM 19674</name>
    <dbReference type="NCBI Taxonomy" id="1423788"/>
    <lineage>
        <taxon>Bacteria</taxon>
        <taxon>Bacillati</taxon>
        <taxon>Bacillota</taxon>
        <taxon>Bacilli</taxon>
        <taxon>Lactobacillales</taxon>
        <taxon>Lactobacillaceae</taxon>
        <taxon>Companilactobacillus</taxon>
        <taxon>Companilactobacillus bobalius</taxon>
    </lineage>
</organism>
<evidence type="ECO:0000313" key="5">
    <source>
        <dbReference type="Proteomes" id="UP000051515"/>
    </source>
</evidence>
<feature type="transmembrane region" description="Helical" evidence="2">
    <location>
        <begin position="217"/>
        <end position="239"/>
    </location>
</feature>
<evidence type="ECO:0000256" key="1">
    <source>
        <dbReference type="ARBA" id="ARBA00009067"/>
    </source>
</evidence>
<dbReference type="PATRIC" id="fig|1423788.3.peg.2407"/>
<dbReference type="GO" id="GO:0080120">
    <property type="term" value="P:CAAX-box protein maturation"/>
    <property type="evidence" value="ECO:0007669"/>
    <property type="project" value="UniProtKB-ARBA"/>
</dbReference>
<evidence type="ECO:0000256" key="2">
    <source>
        <dbReference type="SAM" id="Phobius"/>
    </source>
</evidence>
<gene>
    <name evidence="4" type="ORF">FC78_GL002335</name>
</gene>
<proteinExistence type="inferred from homology"/>
<dbReference type="GO" id="GO:0004175">
    <property type="term" value="F:endopeptidase activity"/>
    <property type="evidence" value="ECO:0007669"/>
    <property type="project" value="UniProtKB-ARBA"/>
</dbReference>
<dbReference type="OrthoDB" id="2233577at2"/>
<dbReference type="InterPro" id="IPR003675">
    <property type="entry name" value="Rce1/LyrA-like_dom"/>
</dbReference>
<comment type="similarity">
    <text evidence="1">Belongs to the UPF0177 family.</text>
</comment>
<keyword evidence="2" id="KW-0472">Membrane</keyword>
<keyword evidence="2" id="KW-1133">Transmembrane helix</keyword>
<feature type="domain" description="CAAX prenyl protease 2/Lysostaphin resistance protein A-like" evidence="3">
    <location>
        <begin position="100"/>
        <end position="194"/>
    </location>
</feature>
<dbReference type="EMBL" id="AZDY01000038">
    <property type="protein sequence ID" value="KRK82330.1"/>
    <property type="molecule type" value="Genomic_DNA"/>
</dbReference>
<comment type="caution">
    <text evidence="4">The sequence shown here is derived from an EMBL/GenBank/DDBJ whole genome shotgun (WGS) entry which is preliminary data.</text>
</comment>
<feature type="transmembrane region" description="Helical" evidence="2">
    <location>
        <begin position="37"/>
        <end position="58"/>
    </location>
</feature>
<reference evidence="4 5" key="1">
    <citation type="journal article" date="2015" name="Genome Announc.">
        <title>Expanding the biotechnology potential of lactobacilli through comparative genomics of 213 strains and associated genera.</title>
        <authorList>
            <person name="Sun Z."/>
            <person name="Harris H.M."/>
            <person name="McCann A."/>
            <person name="Guo C."/>
            <person name="Argimon S."/>
            <person name="Zhang W."/>
            <person name="Yang X."/>
            <person name="Jeffery I.B."/>
            <person name="Cooney J.C."/>
            <person name="Kagawa T.F."/>
            <person name="Liu W."/>
            <person name="Song Y."/>
            <person name="Salvetti E."/>
            <person name="Wrobel A."/>
            <person name="Rasinkangas P."/>
            <person name="Parkhill J."/>
            <person name="Rea M.C."/>
            <person name="O'Sullivan O."/>
            <person name="Ritari J."/>
            <person name="Douillard F.P."/>
            <person name="Paul Ross R."/>
            <person name="Yang R."/>
            <person name="Briner A.E."/>
            <person name="Felis G.E."/>
            <person name="de Vos W.M."/>
            <person name="Barrangou R."/>
            <person name="Klaenhammer T.R."/>
            <person name="Caufield P.W."/>
            <person name="Cui Y."/>
            <person name="Zhang H."/>
            <person name="O'Toole P.W."/>
        </authorList>
    </citation>
    <scope>NUCLEOTIDE SEQUENCE [LARGE SCALE GENOMIC DNA]</scope>
    <source>
        <strain evidence="4 5">DSM 19674</strain>
    </source>
</reference>
<dbReference type="Pfam" id="PF02517">
    <property type="entry name" value="Rce1-like"/>
    <property type="match status" value="1"/>
</dbReference>
<protein>
    <recommendedName>
        <fullName evidence="3">CAAX prenyl protease 2/Lysostaphin resistance protein A-like domain-containing protein</fullName>
    </recommendedName>
</protein>
<dbReference type="STRING" id="1423788.FC78_GL002335"/>
<feature type="transmembrane region" description="Helical" evidence="2">
    <location>
        <begin position="100"/>
        <end position="121"/>
    </location>
</feature>